<evidence type="ECO:0000313" key="2">
    <source>
        <dbReference type="Proteomes" id="UP000003039"/>
    </source>
</evidence>
<dbReference type="PANTHER" id="PTHR32305:SF15">
    <property type="entry name" value="PROTEIN RHSA-RELATED"/>
    <property type="match status" value="1"/>
</dbReference>
<sequence>MVWQLPEMDPFGDGDAATDPDGDGSHTHIALRFPGQIRDDETGLHYNYFRDYDPETGRYVQSDPIGLLEGINTYAYVRGNPLSNVDPMGLASLVFQVGGSYVPGVGGEGNVGAYIGIYNGRLDLGVYGQGGMSLGYQVPGVSAQVGVVKGDVDTIRGITKNLNVAAPLACGTAVTDGNNNLLGVTFGVGSKLGGSLTYSDTGAWSLGEAFGRLFERVLGRQ</sequence>
<dbReference type="PANTHER" id="PTHR32305">
    <property type="match status" value="1"/>
</dbReference>
<accession>B7X4I1</accession>
<dbReference type="InterPro" id="IPR022385">
    <property type="entry name" value="Rhs_assc_core"/>
</dbReference>
<dbReference type="NCBIfam" id="TIGR03696">
    <property type="entry name" value="Rhs_assc_core"/>
    <property type="match status" value="1"/>
</dbReference>
<reference evidence="1 2" key="1">
    <citation type="journal article" date="2004" name="Appl. Environ. Microbiol.">
        <title>Mineralization of individual congeners of linear alkylbenzenesulfonate by defined pairs of heterotrophic bacteria.</title>
        <authorList>
            <person name="Schleheck D."/>
            <person name="Knepper T.P."/>
            <person name="Fischer K."/>
            <person name="Cook A.M."/>
        </authorList>
    </citation>
    <scope>NUCLEOTIDE SEQUENCE [LARGE SCALE GENOMIC DNA]</scope>
    <source>
        <strain evidence="2">DSM 14576 / KF-1</strain>
    </source>
</reference>
<evidence type="ECO:0000313" key="1">
    <source>
        <dbReference type="EMBL" id="EED66787.1"/>
    </source>
</evidence>
<dbReference type="PRINTS" id="PR00394">
    <property type="entry name" value="RHSPROTEIN"/>
</dbReference>
<evidence type="ECO:0008006" key="3">
    <source>
        <dbReference type="Google" id="ProtNLM"/>
    </source>
</evidence>
<dbReference type="Gene3D" id="2.180.10.10">
    <property type="entry name" value="RHS repeat-associated core"/>
    <property type="match status" value="1"/>
</dbReference>
<dbReference type="InterPro" id="IPR050708">
    <property type="entry name" value="T6SS_VgrG/RHS"/>
</dbReference>
<dbReference type="Proteomes" id="UP000003039">
    <property type="component" value="Unassembled WGS sequence"/>
</dbReference>
<dbReference type="EMBL" id="AAUJ02000001">
    <property type="protein sequence ID" value="EED66787.1"/>
    <property type="molecule type" value="Genomic_DNA"/>
</dbReference>
<protein>
    <recommendedName>
        <fullName evidence="3">RHS repeat-associated core domain-containing protein</fullName>
    </recommendedName>
</protein>
<gene>
    <name evidence="1" type="ORF">CtesDRAFT_PD1733</name>
</gene>
<name>B7X4I1_COMTK</name>
<dbReference type="eggNOG" id="COG3209">
    <property type="taxonomic scope" value="Bacteria"/>
</dbReference>
<dbReference type="AlphaFoldDB" id="B7X4I1"/>
<dbReference type="RefSeq" id="WP_003053903.1">
    <property type="nucleotide sequence ID" value="NZ_AAUJ02000001.1"/>
</dbReference>
<comment type="caution">
    <text evidence="1">The sequence shown here is derived from an EMBL/GenBank/DDBJ whole genome shotgun (WGS) entry which is preliminary data.</text>
</comment>
<proteinExistence type="predicted"/>
<organism evidence="1 2">
    <name type="scientific">Comamonas testosteroni (strain DSM 14576 / KF-1)</name>
    <name type="common">Pseudomonas testosteroni</name>
    <dbReference type="NCBI Taxonomy" id="399795"/>
    <lineage>
        <taxon>Bacteria</taxon>
        <taxon>Pseudomonadati</taxon>
        <taxon>Pseudomonadota</taxon>
        <taxon>Betaproteobacteria</taxon>
        <taxon>Burkholderiales</taxon>
        <taxon>Comamonadaceae</taxon>
        <taxon>Comamonas</taxon>
    </lineage>
</organism>